<keyword evidence="2" id="KW-0812">Transmembrane</keyword>
<feature type="region of interest" description="Disordered" evidence="1">
    <location>
        <begin position="360"/>
        <end position="379"/>
    </location>
</feature>
<evidence type="ECO:0000256" key="2">
    <source>
        <dbReference type="SAM" id="Phobius"/>
    </source>
</evidence>
<reference evidence="4 5" key="1">
    <citation type="journal article" date="2015" name="Nature">
        <title>rRNA introns, odd ribosomes, and small enigmatic genomes across a large radiation of phyla.</title>
        <authorList>
            <person name="Brown C.T."/>
            <person name="Hug L.A."/>
            <person name="Thomas B.C."/>
            <person name="Sharon I."/>
            <person name="Castelle C.J."/>
            <person name="Singh A."/>
            <person name="Wilkins M.J."/>
            <person name="Williams K.H."/>
            <person name="Banfield J.F."/>
        </authorList>
    </citation>
    <scope>NUCLEOTIDE SEQUENCE [LARGE SCALE GENOMIC DNA]</scope>
</reference>
<organism evidence="4 5">
    <name type="scientific">Candidatus Adlerbacteria bacterium GW2011_GWB1_54_7</name>
    <dbReference type="NCBI Taxonomy" id="1618607"/>
    <lineage>
        <taxon>Bacteria</taxon>
        <taxon>Candidatus Adleribacteriota</taxon>
    </lineage>
</organism>
<protein>
    <submittedName>
        <fullName evidence="4">Uncharacterized protein</fullName>
    </submittedName>
</protein>
<dbReference type="AlphaFoldDB" id="A0A0G1Y3L4"/>
<comment type="caution">
    <text evidence="4">The sequence shown here is derived from an EMBL/GenBank/DDBJ whole genome shotgun (WGS) entry which is preliminary data.</text>
</comment>
<name>A0A0G1Y3L4_9BACT</name>
<dbReference type="Proteomes" id="UP000033852">
    <property type="component" value="Unassembled WGS sequence"/>
</dbReference>
<sequence length="391" mass="43761">MTINKSFQNLSLVFAAMLLFALILAPSVRAADLDMGDYGGYDYYPDYSYDYYPDYSYDYYPDSSYDYYPDYSYDYYPDYQYDYYPDYSYEDYYQENNPSYSSPSYSSPSYPGPSSVSSALSQPSFQPISSALSPYIPPQVYPFIPPMIPPAPAPSNTNVNTNTNTCTGGSCNTTPVYTYVDNTCSNPGSCSTTYDDHSIVSFDDHSIFNAPTDDHSVFNAPTTVTITNPAPVQQQPTIIYQQPPQPAPQPAQTQTQTQTIIYQQPAPQPYVAYQPVYQPTPSYNPPPAPRPVSMQQQPYVTLSQIPYTGLDLGPIGTALYWSFLALWSLFIAYLIVYKRVQAKLVNGLNKFFFAEPKVNEKGSSPAKQQEPFANGSTQGIDQFIASQINRA</sequence>
<feature type="signal peptide" evidence="3">
    <location>
        <begin position="1"/>
        <end position="30"/>
    </location>
</feature>
<dbReference type="EMBL" id="LCRR01000001">
    <property type="protein sequence ID" value="KKW38058.1"/>
    <property type="molecule type" value="Genomic_DNA"/>
</dbReference>
<feature type="transmembrane region" description="Helical" evidence="2">
    <location>
        <begin position="318"/>
        <end position="336"/>
    </location>
</feature>
<gene>
    <name evidence="4" type="ORF">UY86_C0001G0031</name>
</gene>
<evidence type="ECO:0000256" key="3">
    <source>
        <dbReference type="SAM" id="SignalP"/>
    </source>
</evidence>
<feature type="chain" id="PRO_5002540909" evidence="3">
    <location>
        <begin position="31"/>
        <end position="391"/>
    </location>
</feature>
<keyword evidence="2" id="KW-1133">Transmembrane helix</keyword>
<dbReference type="PATRIC" id="fig|1618607.3.peg.31"/>
<evidence type="ECO:0000313" key="5">
    <source>
        <dbReference type="Proteomes" id="UP000033852"/>
    </source>
</evidence>
<keyword evidence="2" id="KW-0472">Membrane</keyword>
<proteinExistence type="predicted"/>
<keyword evidence="3" id="KW-0732">Signal</keyword>
<evidence type="ECO:0000256" key="1">
    <source>
        <dbReference type="SAM" id="MobiDB-lite"/>
    </source>
</evidence>
<accession>A0A0G1Y3L4</accession>
<evidence type="ECO:0000313" key="4">
    <source>
        <dbReference type="EMBL" id="KKW38058.1"/>
    </source>
</evidence>
<dbReference type="STRING" id="1618607.UY86_C0001G0031"/>